<comment type="caution">
    <text evidence="7">The sequence shown here is derived from an EMBL/GenBank/DDBJ whole genome shotgun (WGS) entry which is preliminary data.</text>
</comment>
<keyword evidence="8" id="KW-1185">Reference proteome</keyword>
<comment type="subcellular location">
    <subcellularLocation>
        <location evidence="1">Cell membrane</location>
        <topology evidence="1">Multi-pass membrane protein</topology>
    </subcellularLocation>
</comment>
<evidence type="ECO:0000256" key="3">
    <source>
        <dbReference type="ARBA" id="ARBA00022692"/>
    </source>
</evidence>
<evidence type="ECO:0000256" key="6">
    <source>
        <dbReference type="SAM" id="Phobius"/>
    </source>
</evidence>
<keyword evidence="2" id="KW-1003">Cell membrane</keyword>
<reference evidence="7 8" key="1">
    <citation type="journal article" date="2021" name="ISME J.">
        <title>Genomic evolution of the class Acidithiobacillia: deep-branching Proteobacteria living in extreme acidic conditions.</title>
        <authorList>
            <person name="Moya-Beltran A."/>
            <person name="Beard S."/>
            <person name="Rojas-Villalobos C."/>
            <person name="Issotta F."/>
            <person name="Gallardo Y."/>
            <person name="Ulloa R."/>
            <person name="Giaveno A."/>
            <person name="Degli Esposti M."/>
            <person name="Johnson D.B."/>
            <person name="Quatrini R."/>
        </authorList>
    </citation>
    <scope>NUCLEOTIDE SEQUENCE [LARGE SCALE GENOMIC DNA]</scope>
    <source>
        <strain evidence="7 8">ATCC 19703</strain>
    </source>
</reference>
<name>A0ABS5ZNN5_9PROT</name>
<proteinExistence type="predicted"/>
<dbReference type="Proteomes" id="UP001197028">
    <property type="component" value="Unassembled WGS sequence"/>
</dbReference>
<feature type="transmembrane region" description="Helical" evidence="6">
    <location>
        <begin position="113"/>
        <end position="132"/>
    </location>
</feature>
<protein>
    <recommendedName>
        <fullName evidence="9">Protein PsiE</fullName>
    </recommendedName>
</protein>
<evidence type="ECO:0000256" key="1">
    <source>
        <dbReference type="ARBA" id="ARBA00004651"/>
    </source>
</evidence>
<feature type="transmembrane region" description="Helical" evidence="6">
    <location>
        <begin position="15"/>
        <end position="43"/>
    </location>
</feature>
<evidence type="ECO:0000313" key="8">
    <source>
        <dbReference type="Proteomes" id="UP001197028"/>
    </source>
</evidence>
<keyword evidence="5 6" id="KW-0472">Membrane</keyword>
<dbReference type="Pfam" id="PF06146">
    <property type="entry name" value="PsiE"/>
    <property type="match status" value="1"/>
</dbReference>
<organism evidence="7 8">
    <name type="scientific">Acidithiobacillus concretivorus</name>
    <dbReference type="NCBI Taxonomy" id="3063952"/>
    <lineage>
        <taxon>Bacteria</taxon>
        <taxon>Pseudomonadati</taxon>
        <taxon>Pseudomonadota</taxon>
        <taxon>Acidithiobacillia</taxon>
        <taxon>Acidithiobacillales</taxon>
        <taxon>Acidithiobacillaceae</taxon>
        <taxon>Acidithiobacillus</taxon>
    </lineage>
</organism>
<keyword evidence="4 6" id="KW-1133">Transmembrane helix</keyword>
<gene>
    <name evidence="7" type="ORF">HJG40_05255</name>
</gene>
<evidence type="ECO:0000256" key="5">
    <source>
        <dbReference type="ARBA" id="ARBA00023136"/>
    </source>
</evidence>
<feature type="transmembrane region" description="Helical" evidence="6">
    <location>
        <begin position="55"/>
        <end position="76"/>
    </location>
</feature>
<evidence type="ECO:0000256" key="4">
    <source>
        <dbReference type="ARBA" id="ARBA00022989"/>
    </source>
</evidence>
<sequence>MSGVRAGILRFYERFLDLIVVVLIFVMLITLLASVVGVVWDVYETILSFREEAAIQGLVADVLSVFVLIELFRTFTDYLEFHRIRLRVLSEVAIVFVLRELFIGLYAHRLGPMDLIATAVLLAVLVGARVAAVQYAPKNPERE</sequence>
<evidence type="ECO:0008006" key="9">
    <source>
        <dbReference type="Google" id="ProtNLM"/>
    </source>
</evidence>
<feature type="transmembrane region" description="Helical" evidence="6">
    <location>
        <begin position="88"/>
        <end position="107"/>
    </location>
</feature>
<keyword evidence="3 6" id="KW-0812">Transmembrane</keyword>
<dbReference type="InterPro" id="IPR020948">
    <property type="entry name" value="P_starv_induced_PsiE-like"/>
</dbReference>
<accession>A0ABS5ZNN5</accession>
<dbReference type="EMBL" id="JABELD010000035">
    <property type="protein sequence ID" value="MBU2738208.1"/>
    <property type="molecule type" value="Genomic_DNA"/>
</dbReference>
<evidence type="ECO:0000313" key="7">
    <source>
        <dbReference type="EMBL" id="MBU2738208.1"/>
    </source>
</evidence>
<evidence type="ECO:0000256" key="2">
    <source>
        <dbReference type="ARBA" id="ARBA00022475"/>
    </source>
</evidence>